<organism evidence="2 3">
    <name type="scientific">Lasiosphaeria ovina</name>
    <dbReference type="NCBI Taxonomy" id="92902"/>
    <lineage>
        <taxon>Eukaryota</taxon>
        <taxon>Fungi</taxon>
        <taxon>Dikarya</taxon>
        <taxon>Ascomycota</taxon>
        <taxon>Pezizomycotina</taxon>
        <taxon>Sordariomycetes</taxon>
        <taxon>Sordariomycetidae</taxon>
        <taxon>Sordariales</taxon>
        <taxon>Lasiosphaeriaceae</taxon>
        <taxon>Lasiosphaeria</taxon>
    </lineage>
</organism>
<evidence type="ECO:0000256" key="1">
    <source>
        <dbReference type="SAM" id="MobiDB-lite"/>
    </source>
</evidence>
<evidence type="ECO:0000313" key="3">
    <source>
        <dbReference type="Proteomes" id="UP001287356"/>
    </source>
</evidence>
<gene>
    <name evidence="2" type="ORF">B0T24DRAFT_598123</name>
</gene>
<dbReference type="EMBL" id="JAULSN010000009">
    <property type="protein sequence ID" value="KAK3364790.1"/>
    <property type="molecule type" value="Genomic_DNA"/>
</dbReference>
<reference evidence="2" key="1">
    <citation type="journal article" date="2023" name="Mol. Phylogenet. Evol.">
        <title>Genome-scale phylogeny and comparative genomics of the fungal order Sordariales.</title>
        <authorList>
            <person name="Hensen N."/>
            <person name="Bonometti L."/>
            <person name="Westerberg I."/>
            <person name="Brannstrom I.O."/>
            <person name="Guillou S."/>
            <person name="Cros-Aarteil S."/>
            <person name="Calhoun S."/>
            <person name="Haridas S."/>
            <person name="Kuo A."/>
            <person name="Mondo S."/>
            <person name="Pangilinan J."/>
            <person name="Riley R."/>
            <person name="LaButti K."/>
            <person name="Andreopoulos B."/>
            <person name="Lipzen A."/>
            <person name="Chen C."/>
            <person name="Yan M."/>
            <person name="Daum C."/>
            <person name="Ng V."/>
            <person name="Clum A."/>
            <person name="Steindorff A."/>
            <person name="Ohm R.A."/>
            <person name="Martin F."/>
            <person name="Silar P."/>
            <person name="Natvig D.O."/>
            <person name="Lalanne C."/>
            <person name="Gautier V."/>
            <person name="Ament-Velasquez S.L."/>
            <person name="Kruys A."/>
            <person name="Hutchinson M.I."/>
            <person name="Powell A.J."/>
            <person name="Barry K."/>
            <person name="Miller A.N."/>
            <person name="Grigoriev I.V."/>
            <person name="Debuchy R."/>
            <person name="Gladieux P."/>
            <person name="Hiltunen Thoren M."/>
            <person name="Johannesson H."/>
        </authorList>
    </citation>
    <scope>NUCLEOTIDE SEQUENCE</scope>
    <source>
        <strain evidence="2">CBS 958.72</strain>
    </source>
</reference>
<comment type="caution">
    <text evidence="2">The sequence shown here is derived from an EMBL/GenBank/DDBJ whole genome shotgun (WGS) entry which is preliminary data.</text>
</comment>
<sequence length="128" mass="13602">MNALEGRAELAERRVGQVLPMAVELVTRAVEAEIEARGLVNVKPDAGDESLQRYKESLGLGLGGGAGRRSGQGVDASSAKTANANTQSDIRRPARPVGRVGDGSYACPLQQGRCLPQTQPVKSVWYRT</sequence>
<feature type="region of interest" description="Disordered" evidence="1">
    <location>
        <begin position="60"/>
        <end position="102"/>
    </location>
</feature>
<feature type="compositionally biased region" description="Gly residues" evidence="1">
    <location>
        <begin position="60"/>
        <end position="70"/>
    </location>
</feature>
<name>A0AAE0JVE2_9PEZI</name>
<dbReference type="AlphaFoldDB" id="A0AAE0JVE2"/>
<proteinExistence type="predicted"/>
<dbReference type="Proteomes" id="UP001287356">
    <property type="component" value="Unassembled WGS sequence"/>
</dbReference>
<evidence type="ECO:0000313" key="2">
    <source>
        <dbReference type="EMBL" id="KAK3364790.1"/>
    </source>
</evidence>
<keyword evidence="3" id="KW-1185">Reference proteome</keyword>
<accession>A0AAE0JVE2</accession>
<reference evidence="2" key="2">
    <citation type="submission" date="2023-06" db="EMBL/GenBank/DDBJ databases">
        <authorList>
            <consortium name="Lawrence Berkeley National Laboratory"/>
            <person name="Haridas S."/>
            <person name="Hensen N."/>
            <person name="Bonometti L."/>
            <person name="Westerberg I."/>
            <person name="Brannstrom I.O."/>
            <person name="Guillou S."/>
            <person name="Cros-Aarteil S."/>
            <person name="Calhoun S."/>
            <person name="Kuo A."/>
            <person name="Mondo S."/>
            <person name="Pangilinan J."/>
            <person name="Riley R."/>
            <person name="Labutti K."/>
            <person name="Andreopoulos B."/>
            <person name="Lipzen A."/>
            <person name="Chen C."/>
            <person name="Yanf M."/>
            <person name="Daum C."/>
            <person name="Ng V."/>
            <person name="Clum A."/>
            <person name="Steindorff A."/>
            <person name="Ohm R."/>
            <person name="Martin F."/>
            <person name="Silar P."/>
            <person name="Natvig D."/>
            <person name="Lalanne C."/>
            <person name="Gautier V."/>
            <person name="Ament-Velasquez S.L."/>
            <person name="Kruys A."/>
            <person name="Hutchinson M.I."/>
            <person name="Powell A.J."/>
            <person name="Barry K."/>
            <person name="Miller A.N."/>
            <person name="Grigoriev I.V."/>
            <person name="Debuchy R."/>
            <person name="Gladieux P."/>
            <person name="Thoren M.H."/>
            <person name="Johannesson H."/>
        </authorList>
    </citation>
    <scope>NUCLEOTIDE SEQUENCE</scope>
    <source>
        <strain evidence="2">CBS 958.72</strain>
    </source>
</reference>
<protein>
    <submittedName>
        <fullName evidence="2">Uncharacterized protein</fullName>
    </submittedName>
</protein>
<feature type="compositionally biased region" description="Polar residues" evidence="1">
    <location>
        <begin position="78"/>
        <end position="88"/>
    </location>
</feature>